<feature type="region of interest" description="Disordered" evidence="1">
    <location>
        <begin position="61"/>
        <end position="142"/>
    </location>
</feature>
<accession>A0A9P6JZB4</accession>
<protein>
    <submittedName>
        <fullName evidence="2">Uncharacterized protein</fullName>
    </submittedName>
</protein>
<organism evidence="2 3">
    <name type="scientific">Mortierella hygrophila</name>
    <dbReference type="NCBI Taxonomy" id="979708"/>
    <lineage>
        <taxon>Eukaryota</taxon>
        <taxon>Fungi</taxon>
        <taxon>Fungi incertae sedis</taxon>
        <taxon>Mucoromycota</taxon>
        <taxon>Mortierellomycotina</taxon>
        <taxon>Mortierellomycetes</taxon>
        <taxon>Mortierellales</taxon>
        <taxon>Mortierellaceae</taxon>
        <taxon>Mortierella</taxon>
    </lineage>
</organism>
<feature type="compositionally biased region" description="Low complexity" evidence="1">
    <location>
        <begin position="127"/>
        <end position="138"/>
    </location>
</feature>
<proteinExistence type="predicted"/>
<name>A0A9P6JZB4_9FUNG</name>
<feature type="region of interest" description="Disordered" evidence="1">
    <location>
        <begin position="182"/>
        <end position="221"/>
    </location>
</feature>
<keyword evidence="3" id="KW-1185">Reference proteome</keyword>
<dbReference type="Proteomes" id="UP000723463">
    <property type="component" value="Unassembled WGS sequence"/>
</dbReference>
<evidence type="ECO:0000313" key="2">
    <source>
        <dbReference type="EMBL" id="KAF9539070.1"/>
    </source>
</evidence>
<dbReference type="EMBL" id="JAAAXW010000266">
    <property type="protein sequence ID" value="KAF9539070.1"/>
    <property type="molecule type" value="Genomic_DNA"/>
</dbReference>
<feature type="compositionally biased region" description="Gly residues" evidence="1">
    <location>
        <begin position="91"/>
        <end position="114"/>
    </location>
</feature>
<sequence>MRLRHFCIGSIRTQDLLISKSYLPIGASQENGGGVTDIQAVWAKFLDLFQNELRWTTSTALHSHNQQGSRSPSATRSPPPPSSSPHSSSGGTKGRGTTGPSGNGGGGGRSGSGMAGIRADSPHLEHSLSSSPSPTHSPGTEAITGNLQPVAIPLFSTDCCFIYQTIHDLVLVACCPLPPTPSTTSATVTRIPFSLPGRRQPSLSRSGSVPGSPDGSSLLDSQEIQRQRPIPELAYSTAAGLHTSYHGTIEFLGQLITALERYLVPSQQGALGATGTGGRPGLTTAATTKSKAGSASNTTLSAELVQLNTGIVYEILEECMGLGYPLMPGLAQLDLLVFGVPKRAS</sequence>
<gene>
    <name evidence="2" type="ORF">EC957_005810</name>
</gene>
<evidence type="ECO:0000256" key="1">
    <source>
        <dbReference type="SAM" id="MobiDB-lite"/>
    </source>
</evidence>
<evidence type="ECO:0000313" key="3">
    <source>
        <dbReference type="Proteomes" id="UP000723463"/>
    </source>
</evidence>
<dbReference type="AlphaFoldDB" id="A0A9P6JZB4"/>
<comment type="caution">
    <text evidence="2">The sequence shown here is derived from an EMBL/GenBank/DDBJ whole genome shotgun (WGS) entry which is preliminary data.</text>
</comment>
<reference evidence="2" key="1">
    <citation type="journal article" date="2020" name="Fungal Divers.">
        <title>Resolving the Mortierellaceae phylogeny through synthesis of multi-gene phylogenetics and phylogenomics.</title>
        <authorList>
            <person name="Vandepol N."/>
            <person name="Liber J."/>
            <person name="Desiro A."/>
            <person name="Na H."/>
            <person name="Kennedy M."/>
            <person name="Barry K."/>
            <person name="Grigoriev I.V."/>
            <person name="Miller A.N."/>
            <person name="O'Donnell K."/>
            <person name="Stajich J.E."/>
            <person name="Bonito G."/>
        </authorList>
    </citation>
    <scope>NUCLEOTIDE SEQUENCE</scope>
    <source>
        <strain evidence="2">NRRL 2591</strain>
    </source>
</reference>
<feature type="compositionally biased region" description="Low complexity" evidence="1">
    <location>
        <begin position="204"/>
        <end position="217"/>
    </location>
</feature>